<dbReference type="InterPro" id="IPR029016">
    <property type="entry name" value="GAF-like_dom_sf"/>
</dbReference>
<dbReference type="Pfam" id="PF13185">
    <property type="entry name" value="GAF_2"/>
    <property type="match status" value="1"/>
</dbReference>
<proteinExistence type="predicted"/>
<dbReference type="RefSeq" id="WP_263124831.1">
    <property type="nucleotide sequence ID" value="NZ_CP106753.1"/>
</dbReference>
<dbReference type="Gene3D" id="1.10.3210.10">
    <property type="entry name" value="Hypothetical protein af1432"/>
    <property type="match status" value="2"/>
</dbReference>
<dbReference type="PANTHER" id="PTHR43155">
    <property type="entry name" value="CYCLIC DI-GMP PHOSPHODIESTERASE PA4108-RELATED"/>
    <property type="match status" value="1"/>
</dbReference>
<dbReference type="Proteomes" id="UP001061302">
    <property type="component" value="Chromosome"/>
</dbReference>
<dbReference type="PROSITE" id="PS51832">
    <property type="entry name" value="HD_GYP"/>
    <property type="match status" value="1"/>
</dbReference>
<dbReference type="SUPFAM" id="SSF109604">
    <property type="entry name" value="HD-domain/PDEase-like"/>
    <property type="match status" value="1"/>
</dbReference>
<dbReference type="SMART" id="SM00471">
    <property type="entry name" value="HDc"/>
    <property type="match status" value="1"/>
</dbReference>
<dbReference type="InterPro" id="IPR003607">
    <property type="entry name" value="HD/PDEase_dom"/>
</dbReference>
<dbReference type="EMBL" id="CP106753">
    <property type="protein sequence ID" value="UXY15423.1"/>
    <property type="molecule type" value="Genomic_DNA"/>
</dbReference>
<dbReference type="SUPFAM" id="SSF55781">
    <property type="entry name" value="GAF domain-like"/>
    <property type="match status" value="1"/>
</dbReference>
<dbReference type="Gene3D" id="3.30.450.40">
    <property type="match status" value="1"/>
</dbReference>
<sequence length="533" mass="58499">MSRLGETMRSQAALRERLEKLNAIGIALSGETDTARLTEAILLAAKELVGADAGTLYRVDGDALRFEIALTDTLGLRMGGTLGATVALPPVPLHDADGVPNLGHVVACAVNQRRTVCIDDAYAATDYDFSGTRSFDAANGYRSRSVLCVPMRDHEGQVLGALQLINALDGHGGVRAFDGDDQRLVESLASQAAIALTNRRLIGAMEALFESFIGLINLAIDDKSPYTGGHCQRVPVLTMMLADAASRTDTGPLAAFDLSDEARYALKIAGLLHDCGKVTTPVHVVDKATKLQTLFDRIALIQTRFEVLRRDARIDRLEGRLDEEAYHACLAALDDDLAFLRRINVGGEAMGDAELARLQAIAARRWHGPTGETPLLDADELENLAVRRGTLTHAERRIINRHIEVTIQMLEALPWPRHLAQVPEYAGGHHERMDGRGYPRGLTREQLSIPARIMGIADVFEALTARDRPYKEGMKLSQALTILARMARDQHIDAELFEVFVREQVWLDYARQYLPQSQIDPVDTAALLALARR</sequence>
<dbReference type="PANTHER" id="PTHR43155:SF2">
    <property type="entry name" value="CYCLIC DI-GMP PHOSPHODIESTERASE PA4108"/>
    <property type="match status" value="1"/>
</dbReference>
<reference evidence="2" key="1">
    <citation type="submission" date="2022-10" db="EMBL/GenBank/DDBJ databases">
        <title>Chitiniphilus purpureus sp. nov., a novel chitin-degrading bacterium isolated from crawfish pond sediment.</title>
        <authorList>
            <person name="Li K."/>
        </authorList>
    </citation>
    <scope>NUCLEOTIDE SEQUENCE</scope>
    <source>
        <strain evidence="2">CD1</strain>
    </source>
</reference>
<gene>
    <name evidence="2" type="ORF">N8I74_19270</name>
</gene>
<evidence type="ECO:0000313" key="2">
    <source>
        <dbReference type="EMBL" id="UXY15423.1"/>
    </source>
</evidence>
<evidence type="ECO:0000259" key="1">
    <source>
        <dbReference type="PROSITE" id="PS51832"/>
    </source>
</evidence>
<dbReference type="SMART" id="SM00065">
    <property type="entry name" value="GAF"/>
    <property type="match status" value="1"/>
</dbReference>
<accession>A0ABY6DMI3</accession>
<dbReference type="InterPro" id="IPR003018">
    <property type="entry name" value="GAF"/>
</dbReference>
<feature type="domain" description="HD-GYP" evidence="1">
    <location>
        <begin position="314"/>
        <end position="516"/>
    </location>
</feature>
<protein>
    <submittedName>
        <fullName evidence="2">GAF domain-containing protein</fullName>
    </submittedName>
</protein>
<dbReference type="Pfam" id="PF13487">
    <property type="entry name" value="HD_5"/>
    <property type="match status" value="1"/>
</dbReference>
<evidence type="ECO:0000313" key="3">
    <source>
        <dbReference type="Proteomes" id="UP001061302"/>
    </source>
</evidence>
<keyword evidence="3" id="KW-1185">Reference proteome</keyword>
<organism evidence="2 3">
    <name type="scientific">Chitiniphilus purpureus</name>
    <dbReference type="NCBI Taxonomy" id="2981137"/>
    <lineage>
        <taxon>Bacteria</taxon>
        <taxon>Pseudomonadati</taxon>
        <taxon>Pseudomonadota</taxon>
        <taxon>Betaproteobacteria</taxon>
        <taxon>Neisseriales</taxon>
        <taxon>Chitinibacteraceae</taxon>
        <taxon>Chitiniphilus</taxon>
    </lineage>
</organism>
<dbReference type="CDD" id="cd00077">
    <property type="entry name" value="HDc"/>
    <property type="match status" value="1"/>
</dbReference>
<dbReference type="InterPro" id="IPR037522">
    <property type="entry name" value="HD_GYP_dom"/>
</dbReference>
<name>A0ABY6DMI3_9NEIS</name>